<sequence>MGAGVILLLAVCVLGAFLFTPPGAKSFRRRTTAWAIILAGLLGLAAVAAAIGAAAGGAAPVVAAVLISTAAAMLGGSHVTEAVFRWASFKGPDGTPHPVGEPSSPGVLRGGLWIGLLERVAIAATLWAAWPEGLAVVLAVKGLGRFAELKDHAAAERFILGTFSSVLWAAGCYGIGRLLGS</sequence>
<proteinExistence type="predicted"/>
<dbReference type="Proteomes" id="UP001501536">
    <property type="component" value="Unassembled WGS sequence"/>
</dbReference>
<comment type="caution">
    <text evidence="2">The sequence shown here is derived from an EMBL/GenBank/DDBJ whole genome shotgun (WGS) entry which is preliminary data.</text>
</comment>
<evidence type="ECO:0000313" key="2">
    <source>
        <dbReference type="EMBL" id="GAA3694474.1"/>
    </source>
</evidence>
<dbReference type="RefSeq" id="WP_344879163.1">
    <property type="nucleotide sequence ID" value="NZ_BAABCJ010000001.1"/>
</dbReference>
<evidence type="ECO:0000313" key="3">
    <source>
        <dbReference type="Proteomes" id="UP001501536"/>
    </source>
</evidence>
<reference evidence="3" key="1">
    <citation type="journal article" date="2019" name="Int. J. Syst. Evol. Microbiol.">
        <title>The Global Catalogue of Microorganisms (GCM) 10K type strain sequencing project: providing services to taxonomists for standard genome sequencing and annotation.</title>
        <authorList>
            <consortium name="The Broad Institute Genomics Platform"/>
            <consortium name="The Broad Institute Genome Sequencing Center for Infectious Disease"/>
            <person name="Wu L."/>
            <person name="Ma J."/>
        </authorList>
    </citation>
    <scope>NUCLEOTIDE SEQUENCE [LARGE SCALE GENOMIC DNA]</scope>
    <source>
        <strain evidence="3">JCM 16961</strain>
    </source>
</reference>
<keyword evidence="3" id="KW-1185">Reference proteome</keyword>
<feature type="transmembrane region" description="Helical" evidence="1">
    <location>
        <begin position="34"/>
        <end position="67"/>
    </location>
</feature>
<keyword evidence="1" id="KW-1133">Transmembrane helix</keyword>
<gene>
    <name evidence="2" type="ORF">GCM10022377_03870</name>
</gene>
<name>A0ABP7CQ24_9MICC</name>
<accession>A0ABP7CQ24</accession>
<feature type="transmembrane region" description="Helical" evidence="1">
    <location>
        <begin position="158"/>
        <end position="176"/>
    </location>
</feature>
<keyword evidence="1" id="KW-0472">Membrane</keyword>
<keyword evidence="1" id="KW-0812">Transmembrane</keyword>
<organism evidence="2 3">
    <name type="scientific">Zhihengliuella alba</name>
    <dbReference type="NCBI Taxonomy" id="547018"/>
    <lineage>
        <taxon>Bacteria</taxon>
        <taxon>Bacillati</taxon>
        <taxon>Actinomycetota</taxon>
        <taxon>Actinomycetes</taxon>
        <taxon>Micrococcales</taxon>
        <taxon>Micrococcaceae</taxon>
        <taxon>Zhihengliuella</taxon>
    </lineage>
</organism>
<evidence type="ECO:0000256" key="1">
    <source>
        <dbReference type="SAM" id="Phobius"/>
    </source>
</evidence>
<dbReference type="EMBL" id="BAABCJ010000001">
    <property type="protein sequence ID" value="GAA3694474.1"/>
    <property type="molecule type" value="Genomic_DNA"/>
</dbReference>
<protein>
    <submittedName>
        <fullName evidence="2">Uncharacterized protein</fullName>
    </submittedName>
</protein>